<evidence type="ECO:0000313" key="4">
    <source>
        <dbReference type="EMBL" id="MEX0468712.1"/>
    </source>
</evidence>
<dbReference type="InterPro" id="IPR011330">
    <property type="entry name" value="Glyco_hydro/deAcase_b/a-brl"/>
</dbReference>
<dbReference type="PANTHER" id="PTHR34216:SF3">
    <property type="entry name" value="POLY-BETA-1,6-N-ACETYL-D-GLUCOSAMINE N-DEACETYLASE"/>
    <property type="match status" value="1"/>
</dbReference>
<dbReference type="CDD" id="cd10973">
    <property type="entry name" value="CE4_DAC_u4_5s"/>
    <property type="match status" value="1"/>
</dbReference>
<dbReference type="InterPro" id="IPR002509">
    <property type="entry name" value="NODB_dom"/>
</dbReference>
<comment type="subcellular location">
    <subcellularLocation>
        <location evidence="1">Secreted</location>
    </subcellularLocation>
</comment>
<dbReference type="InterPro" id="IPR051398">
    <property type="entry name" value="Polysacch_Deacetylase"/>
</dbReference>
<evidence type="ECO:0000256" key="2">
    <source>
        <dbReference type="ARBA" id="ARBA00022729"/>
    </source>
</evidence>
<protein>
    <submittedName>
        <fullName evidence="4">Polysaccharide deacetylase family protein</fullName>
        <ecNumber evidence="4">3.-.-.-</ecNumber>
    </submittedName>
</protein>
<gene>
    <name evidence="4" type="ORF">V6X73_03075</name>
</gene>
<dbReference type="Proteomes" id="UP001556709">
    <property type="component" value="Unassembled WGS sequence"/>
</dbReference>
<reference evidence="4 5" key="1">
    <citation type="submission" date="2024-02" db="EMBL/GenBank/DDBJ databases">
        <title>New especies of Spiribacter isolated from saline water.</title>
        <authorList>
            <person name="Leon M.J."/>
            <person name="De La Haba R."/>
            <person name="Sanchez-Porro C."/>
            <person name="Ventosa A."/>
        </authorList>
    </citation>
    <scope>NUCLEOTIDE SEQUENCE [LARGE SCALE GENOMIC DNA]</scope>
    <source>
        <strain evidence="5">ag22IC6-390</strain>
    </source>
</reference>
<dbReference type="Pfam" id="PF01522">
    <property type="entry name" value="Polysacc_deac_1"/>
    <property type="match status" value="1"/>
</dbReference>
<dbReference type="PROSITE" id="PS51677">
    <property type="entry name" value="NODB"/>
    <property type="match status" value="1"/>
</dbReference>
<dbReference type="RefSeq" id="WP_367957793.1">
    <property type="nucleotide sequence ID" value="NZ_JBAKFK010000001.1"/>
</dbReference>
<keyword evidence="2" id="KW-0732">Signal</keyword>
<name>A0ABV3TAR3_9GAMM</name>
<keyword evidence="4" id="KW-0378">Hydrolase</keyword>
<evidence type="ECO:0000256" key="1">
    <source>
        <dbReference type="ARBA" id="ARBA00004613"/>
    </source>
</evidence>
<comment type="caution">
    <text evidence="4">The sequence shown here is derived from an EMBL/GenBank/DDBJ whole genome shotgun (WGS) entry which is preliminary data.</text>
</comment>
<evidence type="ECO:0000313" key="5">
    <source>
        <dbReference type="Proteomes" id="UP001556709"/>
    </source>
</evidence>
<dbReference type="PANTHER" id="PTHR34216">
    <property type="match status" value="1"/>
</dbReference>
<feature type="domain" description="NodB homology" evidence="3">
    <location>
        <begin position="100"/>
        <end position="370"/>
    </location>
</feature>
<keyword evidence="5" id="KW-1185">Reference proteome</keyword>
<evidence type="ECO:0000259" key="3">
    <source>
        <dbReference type="PROSITE" id="PS51677"/>
    </source>
</evidence>
<sequence>MASTPGSTSTSNPARRRAGGVPGWLLGLVLLAGPAGASAPDLAATVLMYHHVGNAETPSTSVTRTQFAAHLDYLARNDFNVVDLGEVVEALRTREPLPDRTVAITFDDGYESVGRVAHPMLAERGWPYTIFVNTRPVADGYSGYLTWAEMAAMADEGARFANHSHRHVPLQLRRDNEARPQWRERVVNDIQTAQRRLVDRLGEAVHQDPPLLAYPFGEYSIELMDVVAELGYVGLGQHSGAIGRHSNSLALPRFPMNEHYADMDGFAVKVDALPLPVVSQTPLDPVREADELPTLTVTLAPDAAIPEARLACFYQDQRLDPRWLEPGRRFAVQATGRLPVGRSRYNCTAPAGEGRFYWYSQLWIHGEAGT</sequence>
<dbReference type="SUPFAM" id="SSF88713">
    <property type="entry name" value="Glycoside hydrolase/deacetylase"/>
    <property type="match status" value="1"/>
</dbReference>
<organism evidence="4 5">
    <name type="scientific">Spiribacter pallidus</name>
    <dbReference type="NCBI Taxonomy" id="1987936"/>
    <lineage>
        <taxon>Bacteria</taxon>
        <taxon>Pseudomonadati</taxon>
        <taxon>Pseudomonadota</taxon>
        <taxon>Gammaproteobacteria</taxon>
        <taxon>Chromatiales</taxon>
        <taxon>Ectothiorhodospiraceae</taxon>
        <taxon>Spiribacter</taxon>
    </lineage>
</organism>
<accession>A0ABV3TAR3</accession>
<dbReference type="EC" id="3.-.-.-" evidence="4"/>
<dbReference type="EMBL" id="JBAKFM010000001">
    <property type="protein sequence ID" value="MEX0468712.1"/>
    <property type="molecule type" value="Genomic_DNA"/>
</dbReference>
<dbReference type="GO" id="GO:0016787">
    <property type="term" value="F:hydrolase activity"/>
    <property type="evidence" value="ECO:0007669"/>
    <property type="project" value="UniProtKB-KW"/>
</dbReference>
<dbReference type="Gene3D" id="3.20.20.370">
    <property type="entry name" value="Glycoside hydrolase/deacetylase"/>
    <property type="match status" value="1"/>
</dbReference>
<proteinExistence type="predicted"/>